<accession>A0A9J5WYM1</accession>
<gene>
    <name evidence="1" type="ORF">H5410_050697</name>
</gene>
<comment type="caution">
    <text evidence="1">The sequence shown here is derived from an EMBL/GenBank/DDBJ whole genome shotgun (WGS) entry which is preliminary data.</text>
</comment>
<keyword evidence="2" id="KW-1185">Reference proteome</keyword>
<name>A0A9J5WYM1_SOLCO</name>
<proteinExistence type="predicted"/>
<protein>
    <submittedName>
        <fullName evidence="1">Uncharacterized protein</fullName>
    </submittedName>
</protein>
<organism evidence="1 2">
    <name type="scientific">Solanum commersonii</name>
    <name type="common">Commerson's wild potato</name>
    <name type="synonym">Commerson's nightshade</name>
    <dbReference type="NCBI Taxonomy" id="4109"/>
    <lineage>
        <taxon>Eukaryota</taxon>
        <taxon>Viridiplantae</taxon>
        <taxon>Streptophyta</taxon>
        <taxon>Embryophyta</taxon>
        <taxon>Tracheophyta</taxon>
        <taxon>Spermatophyta</taxon>
        <taxon>Magnoliopsida</taxon>
        <taxon>eudicotyledons</taxon>
        <taxon>Gunneridae</taxon>
        <taxon>Pentapetalae</taxon>
        <taxon>asterids</taxon>
        <taxon>lamiids</taxon>
        <taxon>Solanales</taxon>
        <taxon>Solanaceae</taxon>
        <taxon>Solanoideae</taxon>
        <taxon>Solaneae</taxon>
        <taxon>Solanum</taxon>
    </lineage>
</organism>
<evidence type="ECO:0000313" key="2">
    <source>
        <dbReference type="Proteomes" id="UP000824120"/>
    </source>
</evidence>
<dbReference type="OrthoDB" id="1743486at2759"/>
<dbReference type="Proteomes" id="UP000824120">
    <property type="component" value="Chromosome 10"/>
</dbReference>
<dbReference type="AlphaFoldDB" id="A0A9J5WYM1"/>
<reference evidence="1 2" key="1">
    <citation type="submission" date="2020-09" db="EMBL/GenBank/DDBJ databases">
        <title>De no assembly of potato wild relative species, Solanum commersonii.</title>
        <authorList>
            <person name="Cho K."/>
        </authorList>
    </citation>
    <scope>NUCLEOTIDE SEQUENCE [LARGE SCALE GENOMIC DNA]</scope>
    <source>
        <strain evidence="1">LZ3.2</strain>
        <tissue evidence="1">Leaf</tissue>
    </source>
</reference>
<evidence type="ECO:0000313" key="1">
    <source>
        <dbReference type="EMBL" id="KAG5580070.1"/>
    </source>
</evidence>
<dbReference type="EMBL" id="JACXVP010000010">
    <property type="protein sequence ID" value="KAG5580070.1"/>
    <property type="molecule type" value="Genomic_DNA"/>
</dbReference>
<sequence>MHRYLNYVSYTTPAYKYMMHYEMIFSAIGSSEFHFNKALLYENANKKHSWFIKIYSHVFNQPIPNWFCQWRTSYGPSVKDLPKPYKRLYFDWVDISPKLIRFPCLQRTFYTKFWNKLIQKNLEGKIHGQESYPISLLDYPLAKRALGWIRRVEAFINLARNIYTCKGTLSKTRRSVEILVSEPWTS</sequence>